<feature type="transmembrane region" description="Helical" evidence="12">
    <location>
        <begin position="397"/>
        <end position="417"/>
    </location>
</feature>
<keyword evidence="3 12" id="KW-0813">Transport</keyword>
<dbReference type="Proteomes" id="UP001284901">
    <property type="component" value="Unassembled WGS sequence"/>
</dbReference>
<evidence type="ECO:0000313" key="16">
    <source>
        <dbReference type="Proteomes" id="UP001284901"/>
    </source>
</evidence>
<proteinExistence type="inferred from homology"/>
<dbReference type="GO" id="GO:0046872">
    <property type="term" value="F:metal ion binding"/>
    <property type="evidence" value="ECO:0007669"/>
    <property type="project" value="UniProtKB-UniRule"/>
</dbReference>
<evidence type="ECO:0000256" key="12">
    <source>
        <dbReference type="PIRNR" id="PIRNR006446"/>
    </source>
</evidence>
<keyword evidence="11 12" id="KW-0472">Membrane</keyword>
<evidence type="ECO:0000256" key="11">
    <source>
        <dbReference type="ARBA" id="ARBA00023136"/>
    </source>
</evidence>
<evidence type="ECO:0000256" key="2">
    <source>
        <dbReference type="ARBA" id="ARBA00009819"/>
    </source>
</evidence>
<feature type="transmembrane region" description="Helical" evidence="12">
    <location>
        <begin position="57"/>
        <end position="78"/>
    </location>
</feature>
<evidence type="ECO:0000313" key="14">
    <source>
        <dbReference type="EMBL" id="MDY5140459.1"/>
    </source>
</evidence>
<dbReference type="GO" id="GO:0016682">
    <property type="term" value="F:oxidoreductase activity, acting on diphenols and related substances as donors, oxygen as acceptor"/>
    <property type="evidence" value="ECO:0007669"/>
    <property type="project" value="TreeGrafter"/>
</dbReference>
<feature type="coiled-coil region" evidence="13">
    <location>
        <begin position="316"/>
        <end position="343"/>
    </location>
</feature>
<gene>
    <name evidence="14" type="ORF">R6G74_03915</name>
    <name evidence="15" type="ORF">R6P33_00525</name>
</gene>
<feature type="transmembrane region" description="Helical" evidence="12">
    <location>
        <begin position="182"/>
        <end position="208"/>
    </location>
</feature>
<keyword evidence="4 12" id="KW-1003">Cell membrane</keyword>
<dbReference type="GeneID" id="92814062"/>
<feature type="transmembrane region" description="Helical" evidence="12">
    <location>
        <begin position="127"/>
        <end position="145"/>
    </location>
</feature>
<evidence type="ECO:0000256" key="4">
    <source>
        <dbReference type="ARBA" id="ARBA00022475"/>
    </source>
</evidence>
<dbReference type="GO" id="GO:0019646">
    <property type="term" value="P:aerobic electron transport chain"/>
    <property type="evidence" value="ECO:0007669"/>
    <property type="project" value="InterPro"/>
</dbReference>
<accession>A0AAW9HF71</accession>
<dbReference type="EMBL" id="JAWNFV010000006">
    <property type="protein sequence ID" value="MDY5140459.1"/>
    <property type="molecule type" value="Genomic_DNA"/>
</dbReference>
<evidence type="ECO:0000256" key="5">
    <source>
        <dbReference type="ARBA" id="ARBA00022617"/>
    </source>
</evidence>
<feature type="transmembrane region" description="Helical" evidence="12">
    <location>
        <begin position="452"/>
        <end position="473"/>
    </location>
</feature>
<reference evidence="14 16" key="1">
    <citation type="submission" date="2023-10" db="EMBL/GenBank/DDBJ databases">
        <title>Whole Genome based description of the genera Actinobaculum and Actinotignum reveals a complex phylogenetic relationship within the species included in the genus Actinotignum.</title>
        <authorList>
            <person name="Jensen C.S."/>
            <person name="Dargis R."/>
            <person name="Kemp M."/>
            <person name="Christensen J.J."/>
        </authorList>
    </citation>
    <scope>NUCLEOTIDE SEQUENCE</scope>
    <source>
        <strain evidence="15 16">SLA_B089</strain>
        <strain evidence="14">SLA_B245</strain>
    </source>
</reference>
<comment type="similarity">
    <text evidence="2 12">Belongs to the cytochrome ubiquinol oxidase subunit 1 family.</text>
</comment>
<keyword evidence="13" id="KW-0175">Coiled coil</keyword>
<keyword evidence="6 12" id="KW-0812">Transmembrane</keyword>
<feature type="transmembrane region" description="Helical" evidence="12">
    <location>
        <begin position="16"/>
        <end position="36"/>
    </location>
</feature>
<dbReference type="GO" id="GO:0070069">
    <property type="term" value="C:cytochrome complex"/>
    <property type="evidence" value="ECO:0007669"/>
    <property type="project" value="UniProtKB-UniRule"/>
</dbReference>
<evidence type="ECO:0000256" key="8">
    <source>
        <dbReference type="ARBA" id="ARBA00022982"/>
    </source>
</evidence>
<feature type="transmembrane region" description="Helical" evidence="12">
    <location>
        <begin position="232"/>
        <end position="251"/>
    </location>
</feature>
<evidence type="ECO:0000256" key="3">
    <source>
        <dbReference type="ARBA" id="ARBA00022448"/>
    </source>
</evidence>
<sequence length="501" mass="55824">MDPITLARWQFGITTVYHWLQVPLTIGLSVIVAYMQTKARKTGDPKWQRITDFFGKILLINFALGVATGIVQEFQFGLNWSEYSRFVGDIFGAPLAFEALLAFFLESTFLGLWIFGKGRLSPKVHNLTIWLFSMGTVISAAWILAANSFMQDPHGAVFNPETGRAELDGMAGFLGLFANTTWVLTFLHTMGAAFTLAGVVVAGFAFWWMARSIRLSGNEVEAREYWKPTAKLGLKVTLVAAIIAALSGHYMGQHLGVIQPPKAAAMMGVCQGEENAKLSLVMWGNSCEDATSIYVPIPGLESFMMTNHWSGPESRLESISEANERVRDRIHQMENVNAELVEKFDTAFENQQVTPNVLASYYSFRVMVGVGLLDILIAALGLWVLRGDRIMRSESWGKFWLWMIPLQFVANSAGWILTEIGRQPWIVYPTQIDGVLLMTDLGVSHSVNGGSVAFSLTIFTVLYSALGVVWVWLLGRYLREGINTHKKVVEYDAKSTPNFVY</sequence>
<dbReference type="InterPro" id="IPR002585">
    <property type="entry name" value="Cyt-d_ubiquinol_oxidase_su_1"/>
</dbReference>
<dbReference type="GO" id="GO:0009055">
    <property type="term" value="F:electron transfer activity"/>
    <property type="evidence" value="ECO:0007669"/>
    <property type="project" value="UniProtKB-UniRule"/>
</dbReference>
<dbReference type="PIRSF" id="PIRSF006446">
    <property type="entry name" value="Cyt_quinol_oxidase_1"/>
    <property type="match status" value="1"/>
</dbReference>
<protein>
    <submittedName>
        <fullName evidence="14">Cytochrome ubiquinol oxidase subunit I</fullName>
    </submittedName>
</protein>
<evidence type="ECO:0000256" key="10">
    <source>
        <dbReference type="ARBA" id="ARBA00023004"/>
    </source>
</evidence>
<feature type="transmembrane region" description="Helical" evidence="12">
    <location>
        <begin position="362"/>
        <end position="385"/>
    </location>
</feature>
<dbReference type="RefSeq" id="WP_026429452.1">
    <property type="nucleotide sequence ID" value="NZ_CAUPFC010000002.1"/>
</dbReference>
<evidence type="ECO:0000313" key="17">
    <source>
        <dbReference type="Proteomes" id="UP001288320"/>
    </source>
</evidence>
<comment type="subcellular location">
    <subcellularLocation>
        <location evidence="1">Cell membrane</location>
        <topology evidence="1">Multi-pass membrane protein</topology>
    </subcellularLocation>
</comment>
<name>A0AAW9HF71_9ACTO</name>
<evidence type="ECO:0000256" key="6">
    <source>
        <dbReference type="ARBA" id="ARBA00022692"/>
    </source>
</evidence>
<evidence type="ECO:0000313" key="15">
    <source>
        <dbReference type="EMBL" id="MDY5145507.1"/>
    </source>
</evidence>
<evidence type="ECO:0000256" key="7">
    <source>
        <dbReference type="ARBA" id="ARBA00022723"/>
    </source>
</evidence>
<keyword evidence="5 12" id="KW-0349">Heme</keyword>
<dbReference type="AlphaFoldDB" id="A0AAW9HF71"/>
<dbReference type="PANTHER" id="PTHR30365">
    <property type="entry name" value="CYTOCHROME D UBIQUINOL OXIDASE"/>
    <property type="match status" value="1"/>
</dbReference>
<keyword evidence="8 12" id="KW-0249">Electron transport</keyword>
<evidence type="ECO:0000256" key="13">
    <source>
        <dbReference type="SAM" id="Coils"/>
    </source>
</evidence>
<dbReference type="Pfam" id="PF01654">
    <property type="entry name" value="Cyt_bd_oxida_I"/>
    <property type="match status" value="1"/>
</dbReference>
<evidence type="ECO:0000256" key="1">
    <source>
        <dbReference type="ARBA" id="ARBA00004651"/>
    </source>
</evidence>
<dbReference type="EMBL" id="JAWNFY010000001">
    <property type="protein sequence ID" value="MDY5145507.1"/>
    <property type="molecule type" value="Genomic_DNA"/>
</dbReference>
<keyword evidence="16" id="KW-1185">Reference proteome</keyword>
<evidence type="ECO:0000256" key="9">
    <source>
        <dbReference type="ARBA" id="ARBA00022989"/>
    </source>
</evidence>
<comment type="caution">
    <text evidence="14">The sequence shown here is derived from an EMBL/GenBank/DDBJ whole genome shotgun (WGS) entry which is preliminary data.</text>
</comment>
<dbReference type="GO" id="GO:0005886">
    <property type="term" value="C:plasma membrane"/>
    <property type="evidence" value="ECO:0007669"/>
    <property type="project" value="UniProtKB-SubCell"/>
</dbReference>
<dbReference type="PANTHER" id="PTHR30365:SF15">
    <property type="entry name" value="CYTOCHROME BD UBIQUINOL OXIDASE SUBUNIT 1"/>
    <property type="match status" value="1"/>
</dbReference>
<keyword evidence="10 12" id="KW-0408">Iron</keyword>
<dbReference type="Proteomes" id="UP001288320">
    <property type="component" value="Unassembled WGS sequence"/>
</dbReference>
<keyword evidence="7 12" id="KW-0479">Metal-binding</keyword>
<feature type="transmembrane region" description="Helical" evidence="12">
    <location>
        <begin position="90"/>
        <end position="115"/>
    </location>
</feature>
<dbReference type="GO" id="GO:0020037">
    <property type="term" value="F:heme binding"/>
    <property type="evidence" value="ECO:0007669"/>
    <property type="project" value="TreeGrafter"/>
</dbReference>
<keyword evidence="9 12" id="KW-1133">Transmembrane helix</keyword>
<organism evidence="14 17">
    <name type="scientific">Actinotignum timonense</name>
    <dbReference type="NCBI Taxonomy" id="1870995"/>
    <lineage>
        <taxon>Bacteria</taxon>
        <taxon>Bacillati</taxon>
        <taxon>Actinomycetota</taxon>
        <taxon>Actinomycetes</taxon>
        <taxon>Actinomycetales</taxon>
        <taxon>Actinomycetaceae</taxon>
        <taxon>Actinotignum</taxon>
    </lineage>
</organism>